<dbReference type="SMART" id="SM00210">
    <property type="entry name" value="TSPN"/>
    <property type="match status" value="1"/>
</dbReference>
<evidence type="ECO:0000259" key="5">
    <source>
        <dbReference type="SMART" id="SM00210"/>
    </source>
</evidence>
<feature type="region of interest" description="Disordered" evidence="3">
    <location>
        <begin position="302"/>
        <end position="326"/>
    </location>
</feature>
<keyword evidence="8" id="KW-1185">Reference proteome</keyword>
<feature type="compositionally biased region" description="Basic residues" evidence="3">
    <location>
        <begin position="91"/>
        <end position="100"/>
    </location>
</feature>
<dbReference type="InterPro" id="IPR001791">
    <property type="entry name" value="Laminin_G"/>
</dbReference>
<evidence type="ECO:0000256" key="2">
    <source>
        <dbReference type="ARBA" id="ARBA00022737"/>
    </source>
</evidence>
<feature type="domain" description="Thrombospondin-like N-terminal" evidence="5">
    <location>
        <begin position="111"/>
        <end position="301"/>
    </location>
</feature>
<reference evidence="7" key="2">
    <citation type="submission" date="2025-08" db="UniProtKB">
        <authorList>
            <consortium name="Ensembl"/>
        </authorList>
    </citation>
    <scope>IDENTIFICATION</scope>
</reference>
<feature type="compositionally biased region" description="Basic and acidic residues" evidence="3">
    <location>
        <begin position="393"/>
        <end position="404"/>
    </location>
</feature>
<keyword evidence="2" id="KW-0677">Repeat</keyword>
<reference evidence="7" key="3">
    <citation type="submission" date="2025-09" db="UniProtKB">
        <authorList>
            <consortium name="Ensembl"/>
        </authorList>
    </citation>
    <scope>IDENTIFICATION</scope>
</reference>
<evidence type="ECO:0000313" key="8">
    <source>
        <dbReference type="Proteomes" id="UP000314982"/>
    </source>
</evidence>
<dbReference type="Proteomes" id="UP000314982">
    <property type="component" value="Unassembled WGS sequence"/>
</dbReference>
<reference evidence="8" key="1">
    <citation type="submission" date="2018-06" db="EMBL/GenBank/DDBJ databases">
        <title>Genome assembly of Danube salmon.</title>
        <authorList>
            <person name="Macqueen D.J."/>
            <person name="Gundappa M.K."/>
        </authorList>
    </citation>
    <scope>NUCLEOTIDE SEQUENCE [LARGE SCALE GENOMIC DNA]</scope>
</reference>
<feature type="region of interest" description="Disordered" evidence="3">
    <location>
        <begin position="338"/>
        <end position="473"/>
    </location>
</feature>
<organism evidence="7 8">
    <name type="scientific">Hucho hucho</name>
    <name type="common">huchen</name>
    <dbReference type="NCBI Taxonomy" id="62062"/>
    <lineage>
        <taxon>Eukaryota</taxon>
        <taxon>Metazoa</taxon>
        <taxon>Chordata</taxon>
        <taxon>Craniata</taxon>
        <taxon>Vertebrata</taxon>
        <taxon>Euteleostomi</taxon>
        <taxon>Actinopterygii</taxon>
        <taxon>Neopterygii</taxon>
        <taxon>Teleostei</taxon>
        <taxon>Protacanthopterygii</taxon>
        <taxon>Salmoniformes</taxon>
        <taxon>Salmonidae</taxon>
        <taxon>Salmoninae</taxon>
        <taxon>Hucho</taxon>
    </lineage>
</organism>
<dbReference type="FunFam" id="2.60.120.200:FF:000039">
    <property type="entry name" value="Collagen XV alpha 1 chain"/>
    <property type="match status" value="1"/>
</dbReference>
<dbReference type="AlphaFoldDB" id="A0A4W5LDE3"/>
<feature type="region of interest" description="Disordered" evidence="3">
    <location>
        <begin position="72"/>
        <end position="100"/>
    </location>
</feature>
<feature type="chain" id="PRO_5021436894" description="Laminin G domain-containing protein" evidence="4">
    <location>
        <begin position="19"/>
        <end position="473"/>
    </location>
</feature>
<evidence type="ECO:0000259" key="6">
    <source>
        <dbReference type="SMART" id="SM00282"/>
    </source>
</evidence>
<evidence type="ECO:0000313" key="7">
    <source>
        <dbReference type="Ensembl" id="ENSHHUP00000023769.1"/>
    </source>
</evidence>
<dbReference type="SUPFAM" id="SSF49899">
    <property type="entry name" value="Concanavalin A-like lectins/glucanases"/>
    <property type="match status" value="1"/>
</dbReference>
<dbReference type="GeneTree" id="ENSGT00970000196056"/>
<name>A0A4W5LDE3_9TELE</name>
<feature type="compositionally biased region" description="Basic and acidic residues" evidence="3">
    <location>
        <begin position="338"/>
        <end position="349"/>
    </location>
</feature>
<proteinExistence type="predicted"/>
<evidence type="ECO:0000256" key="4">
    <source>
        <dbReference type="SAM" id="SignalP"/>
    </source>
</evidence>
<dbReference type="Gene3D" id="2.60.120.200">
    <property type="match status" value="1"/>
</dbReference>
<feature type="compositionally biased region" description="Pro residues" evidence="3">
    <location>
        <begin position="421"/>
        <end position="434"/>
    </location>
</feature>
<accession>A0A4W5LDE3</accession>
<evidence type="ECO:0000256" key="3">
    <source>
        <dbReference type="SAM" id="MobiDB-lite"/>
    </source>
</evidence>
<evidence type="ECO:0008006" key="9">
    <source>
        <dbReference type="Google" id="ProtNLM"/>
    </source>
</evidence>
<dbReference type="STRING" id="62062.ENSHHUP00000023769"/>
<feature type="domain" description="Laminin G" evidence="6">
    <location>
        <begin position="160"/>
        <end position="300"/>
    </location>
</feature>
<sequence length="473" mass="51138">MAVLCLYSLLLLLAPVHGQWWSVFLGKAQETTTQPPSTVPTTTQVLWTTEGTEVGQVGTQTEVFTTAPVQSTPLQSTQEPAGAGTTEIKPKAKKKSHLKMWKSRERGSTGHLDLTELIGVPLPLSVSFITGYEGFPAYGFGPDANIGRLTKTFMPDPFFRDFAIIVTIRPSSKQGGVLFAITDAQQKVVQLGLALTPVEDETQRIQLYYTEGGEESSHNQQVASFKLPDMTNKWTRFTLSVQDQEVRLYMDCDDFHAETFHRSSRQLSFEPSSGIFVGNAGGTGLEKFVGSIQQLVIKPDPRAAEEQCEEDDPYASGDGSGDDTLDDREIEDKLMKNMEQKKETARPEDMLGVPVRAPPTESPELELDEYSGHLTPTNEAYQEILLKGGEGSHQTEEPGERSGDGRPLSHGQKGEQGEPGPMGPAGPRGPPGPSTPSEDRSGHGHPGPRGPQGPSGAPGVPGKDGQPVSFTSL</sequence>
<feature type="signal peptide" evidence="4">
    <location>
        <begin position="1"/>
        <end position="18"/>
    </location>
</feature>
<dbReference type="Ensembl" id="ENSHHUT00000024664.1">
    <property type="protein sequence ID" value="ENSHHUP00000023769.1"/>
    <property type="gene ID" value="ENSHHUG00000014904.1"/>
</dbReference>
<evidence type="ECO:0000256" key="1">
    <source>
        <dbReference type="ARBA" id="ARBA00022729"/>
    </source>
</evidence>
<protein>
    <recommendedName>
        <fullName evidence="9">Laminin G domain-containing protein</fullName>
    </recommendedName>
</protein>
<dbReference type="InterPro" id="IPR048287">
    <property type="entry name" value="TSPN-like_N"/>
</dbReference>
<dbReference type="SMART" id="SM00282">
    <property type="entry name" value="LamG"/>
    <property type="match status" value="1"/>
</dbReference>
<keyword evidence="1 4" id="KW-0732">Signal</keyword>
<dbReference type="InterPro" id="IPR013320">
    <property type="entry name" value="ConA-like_dom_sf"/>
</dbReference>